<comment type="similarity">
    <text evidence="1">Belongs to the membrane fusion protein (MFP) (TC 8.A.1) family.</text>
</comment>
<gene>
    <name evidence="5" type="ORF">RKA07_03900</name>
</gene>
<dbReference type="Gene3D" id="1.10.287.470">
    <property type="entry name" value="Helix hairpin bin"/>
    <property type="match status" value="1"/>
</dbReference>
<dbReference type="InterPro" id="IPR006143">
    <property type="entry name" value="RND_pump_MFP"/>
</dbReference>
<dbReference type="Gene3D" id="2.40.50.100">
    <property type="match status" value="1"/>
</dbReference>
<dbReference type="NCBIfam" id="TIGR01730">
    <property type="entry name" value="RND_mfp"/>
    <property type="match status" value="1"/>
</dbReference>
<keyword evidence="3" id="KW-0812">Transmembrane</keyword>
<dbReference type="Gene3D" id="2.40.30.170">
    <property type="match status" value="1"/>
</dbReference>
<feature type="transmembrane region" description="Helical" evidence="3">
    <location>
        <begin position="27"/>
        <end position="49"/>
    </location>
</feature>
<protein>
    <submittedName>
        <fullName evidence="5">HlyD family secretion protein</fullName>
    </submittedName>
</protein>
<keyword evidence="3" id="KW-0472">Membrane</keyword>
<dbReference type="RefSeq" id="WP_200202653.1">
    <property type="nucleotide sequence ID" value="NZ_JAVMBO010000007.1"/>
</dbReference>
<accession>A0ABU2HDU4</accession>
<name>A0ABU2HDU4_9GAMM</name>
<dbReference type="InterPro" id="IPR050739">
    <property type="entry name" value="MFP"/>
</dbReference>
<evidence type="ECO:0000259" key="4">
    <source>
        <dbReference type="Pfam" id="PF25917"/>
    </source>
</evidence>
<feature type="domain" description="Multidrug resistance protein MdtA-like barrel-sandwich hybrid" evidence="4">
    <location>
        <begin position="66"/>
        <end position="179"/>
    </location>
</feature>
<sequence>MDLLLILTYTALCIAIFKIFKIPLNKWTVPTAVLGGVVLIGGLIFSMNYNHPFSETSRDYFVTTPIVPTVSGRVIEVKVQGGVKVNKDDVLFVIDPEPFQFKVDSIRAQLKSARIDQKRALELVKRGAGSQRAADLATAQADTLQAQLAEAEFNLSETVVRAPTDGYVAQLALRPGMMAVSLPLRPVMVFVHAEDLYFVGWYRQNSLLRLQAGNEAEVALNGLPGQVFTGRVKSVLPALAEGQIQASGNLINPLAAIFPGRIPVLIEITDPDFQQYVGTVPGGAFGQSAVYTDHFHHVAIMRKILLRMSSWVNYLFPFH</sequence>
<dbReference type="InterPro" id="IPR058625">
    <property type="entry name" value="MdtA-like_BSH"/>
</dbReference>
<dbReference type="SUPFAM" id="SSF111369">
    <property type="entry name" value="HlyD-like secretion proteins"/>
    <property type="match status" value="1"/>
</dbReference>
<dbReference type="PANTHER" id="PTHR30386">
    <property type="entry name" value="MEMBRANE FUSION SUBUNIT OF EMRAB-TOLC MULTIDRUG EFFLUX PUMP"/>
    <property type="match status" value="1"/>
</dbReference>
<keyword evidence="3" id="KW-1133">Transmembrane helix</keyword>
<comment type="caution">
    <text evidence="5">The sequence shown here is derived from an EMBL/GenBank/DDBJ whole genome shotgun (WGS) entry which is preliminary data.</text>
</comment>
<proteinExistence type="inferred from homology"/>
<dbReference type="EMBL" id="JAVMBO010000007">
    <property type="protein sequence ID" value="MDS1309248.1"/>
    <property type="molecule type" value="Genomic_DNA"/>
</dbReference>
<organism evidence="5 6">
    <name type="scientific">Marinobacter xiaoshiensis</name>
    <dbReference type="NCBI Taxonomy" id="3073652"/>
    <lineage>
        <taxon>Bacteria</taxon>
        <taxon>Pseudomonadati</taxon>
        <taxon>Pseudomonadota</taxon>
        <taxon>Gammaproteobacteria</taxon>
        <taxon>Pseudomonadales</taxon>
        <taxon>Marinobacteraceae</taxon>
        <taxon>Marinobacter</taxon>
    </lineage>
</organism>
<dbReference type="Proteomes" id="UP001267407">
    <property type="component" value="Unassembled WGS sequence"/>
</dbReference>
<evidence type="ECO:0000256" key="3">
    <source>
        <dbReference type="SAM" id="Phobius"/>
    </source>
</evidence>
<evidence type="ECO:0000313" key="6">
    <source>
        <dbReference type="Proteomes" id="UP001267407"/>
    </source>
</evidence>
<evidence type="ECO:0000313" key="5">
    <source>
        <dbReference type="EMBL" id="MDS1309248.1"/>
    </source>
</evidence>
<reference evidence="5" key="1">
    <citation type="submission" date="2023-09" db="EMBL/GenBank/DDBJ databases">
        <title>Marinobacter sediminicola sp. nov. and Marinobacter maritimum sp. nov., isolated from marine sediment.</title>
        <authorList>
            <person name="An J."/>
        </authorList>
    </citation>
    <scope>NUCLEOTIDE SEQUENCE</scope>
    <source>
        <strain evidence="5">F60267</strain>
    </source>
</reference>
<keyword evidence="6" id="KW-1185">Reference proteome</keyword>
<evidence type="ECO:0000256" key="2">
    <source>
        <dbReference type="ARBA" id="ARBA00023054"/>
    </source>
</evidence>
<dbReference type="Pfam" id="PF25917">
    <property type="entry name" value="BSH_RND"/>
    <property type="match status" value="1"/>
</dbReference>
<keyword evidence="2" id="KW-0175">Coiled coil</keyword>
<evidence type="ECO:0000256" key="1">
    <source>
        <dbReference type="ARBA" id="ARBA00009477"/>
    </source>
</evidence>
<dbReference type="PANTHER" id="PTHR30386:SF18">
    <property type="entry name" value="INNER MEMBRANE PROTEIN YIAV-RELATED"/>
    <property type="match status" value="1"/>
</dbReference>